<dbReference type="EMBL" id="CP119317">
    <property type="protein sequence ID" value="WEK54019.1"/>
    <property type="molecule type" value="Genomic_DNA"/>
</dbReference>
<gene>
    <name evidence="2" type="ORF">P0Y55_15865</name>
</gene>
<feature type="region of interest" description="Disordered" evidence="1">
    <location>
        <begin position="84"/>
        <end position="185"/>
    </location>
</feature>
<protein>
    <submittedName>
        <fullName evidence="2">Uncharacterized protein</fullName>
    </submittedName>
</protein>
<feature type="compositionally biased region" description="Basic and acidic residues" evidence="1">
    <location>
        <begin position="94"/>
        <end position="105"/>
    </location>
</feature>
<sequence length="185" mass="21251">MDRKVKVLNGSNVLIKLLEHEGEIVELKIEYNDGHKSKLDLIPIGLTERNEKLESFINEIDWNKVEEVEIEVEGGRKIEIKVEVKSKRGRKRRNTEEETDKKVEDAEVSSLSDEGLKQRDIDRAGTDEQAEEKGTSQVAHDPSAQDEVSEKKRKRTIRTRASSQKRRVTRKANGNSVARRRHKGK</sequence>
<evidence type="ECO:0000313" key="3">
    <source>
        <dbReference type="Proteomes" id="UP001178662"/>
    </source>
</evidence>
<name>A0AA95EW82_9BACL</name>
<organism evidence="2 3">
    <name type="scientific">Candidatus Cohnella colombiensis</name>
    <dbReference type="NCBI Taxonomy" id="3121368"/>
    <lineage>
        <taxon>Bacteria</taxon>
        <taxon>Bacillati</taxon>
        <taxon>Bacillota</taxon>
        <taxon>Bacilli</taxon>
        <taxon>Bacillales</taxon>
        <taxon>Paenibacillaceae</taxon>
        <taxon>Cohnella</taxon>
    </lineage>
</organism>
<dbReference type="AlphaFoldDB" id="A0AA95EW82"/>
<accession>A0AA95EW82</accession>
<proteinExistence type="predicted"/>
<reference evidence="2" key="1">
    <citation type="submission" date="2023-03" db="EMBL/GenBank/DDBJ databases">
        <title>Andean soil-derived lignocellulolytic bacterial consortium as a source of novel taxa and putative plastic-active enzymes.</title>
        <authorList>
            <person name="Diaz-Garcia L."/>
            <person name="Chuvochina M."/>
            <person name="Feuerriegel G."/>
            <person name="Bunk B."/>
            <person name="Sproer C."/>
            <person name="Streit W.R."/>
            <person name="Rodriguez L.M."/>
            <person name="Overmann J."/>
            <person name="Jimenez D.J."/>
        </authorList>
    </citation>
    <scope>NUCLEOTIDE SEQUENCE</scope>
    <source>
        <strain evidence="2">MAG 2441</strain>
    </source>
</reference>
<evidence type="ECO:0000313" key="2">
    <source>
        <dbReference type="EMBL" id="WEK54019.1"/>
    </source>
</evidence>
<feature type="compositionally biased region" description="Basic residues" evidence="1">
    <location>
        <begin position="151"/>
        <end position="170"/>
    </location>
</feature>
<dbReference type="Proteomes" id="UP001178662">
    <property type="component" value="Chromosome"/>
</dbReference>
<evidence type="ECO:0000256" key="1">
    <source>
        <dbReference type="SAM" id="MobiDB-lite"/>
    </source>
</evidence>
<feature type="compositionally biased region" description="Basic and acidic residues" evidence="1">
    <location>
        <begin position="114"/>
        <end position="134"/>
    </location>
</feature>
<keyword evidence="3" id="KW-1185">Reference proteome</keyword>